<protein>
    <submittedName>
        <fullName evidence="2">Uncharacterized protein</fullName>
    </submittedName>
</protein>
<dbReference type="EMBL" id="CAXKWB010024893">
    <property type="protein sequence ID" value="CAL4126853.1"/>
    <property type="molecule type" value="Genomic_DNA"/>
</dbReference>
<organism evidence="2 3">
    <name type="scientific">Meganyctiphanes norvegica</name>
    <name type="common">Northern krill</name>
    <name type="synonym">Thysanopoda norvegica</name>
    <dbReference type="NCBI Taxonomy" id="48144"/>
    <lineage>
        <taxon>Eukaryota</taxon>
        <taxon>Metazoa</taxon>
        <taxon>Ecdysozoa</taxon>
        <taxon>Arthropoda</taxon>
        <taxon>Crustacea</taxon>
        <taxon>Multicrustacea</taxon>
        <taxon>Malacostraca</taxon>
        <taxon>Eumalacostraca</taxon>
        <taxon>Eucarida</taxon>
        <taxon>Euphausiacea</taxon>
        <taxon>Euphausiidae</taxon>
        <taxon>Meganyctiphanes</taxon>
    </lineage>
</organism>
<keyword evidence="3" id="KW-1185">Reference proteome</keyword>
<comment type="caution">
    <text evidence="2">The sequence shown here is derived from an EMBL/GenBank/DDBJ whole genome shotgun (WGS) entry which is preliminary data.</text>
</comment>
<accession>A0AAV2RN04</accession>
<dbReference type="AlphaFoldDB" id="A0AAV2RN04"/>
<feature type="compositionally biased region" description="Basic and acidic residues" evidence="1">
    <location>
        <begin position="40"/>
        <end position="53"/>
    </location>
</feature>
<sequence>MAHSENEFEASYMGDVPEFLGGPRSGESSNQPGDASADDDSLHHHAPKSKDPTSGKSSGGSGEPTSVSSALIAIAQQLKVLTDWKDSFQMSVPDRHTQPQS</sequence>
<reference evidence="2 3" key="1">
    <citation type="submission" date="2024-05" db="EMBL/GenBank/DDBJ databases">
        <authorList>
            <person name="Wallberg A."/>
        </authorList>
    </citation>
    <scope>NUCLEOTIDE SEQUENCE [LARGE SCALE GENOMIC DNA]</scope>
</reference>
<evidence type="ECO:0000313" key="2">
    <source>
        <dbReference type="EMBL" id="CAL4126853.1"/>
    </source>
</evidence>
<name>A0AAV2RN04_MEGNR</name>
<feature type="region of interest" description="Disordered" evidence="1">
    <location>
        <begin position="1"/>
        <end position="68"/>
    </location>
</feature>
<evidence type="ECO:0000256" key="1">
    <source>
        <dbReference type="SAM" id="MobiDB-lite"/>
    </source>
</evidence>
<gene>
    <name evidence="2" type="ORF">MNOR_LOCUS25723</name>
</gene>
<evidence type="ECO:0000313" key="3">
    <source>
        <dbReference type="Proteomes" id="UP001497623"/>
    </source>
</evidence>
<proteinExistence type="predicted"/>
<dbReference type="Proteomes" id="UP001497623">
    <property type="component" value="Unassembled WGS sequence"/>
</dbReference>